<gene>
    <name evidence="2" type="ORF">TSIB3V08_LOCUS7265</name>
</gene>
<accession>A0A7R9AZW4</accession>
<evidence type="ECO:0000256" key="1">
    <source>
        <dbReference type="SAM" id="MobiDB-lite"/>
    </source>
</evidence>
<name>A0A7R9AZW4_TIMSH</name>
<proteinExistence type="predicted"/>
<reference evidence="2" key="1">
    <citation type="submission" date="2020-11" db="EMBL/GenBank/DDBJ databases">
        <authorList>
            <person name="Tran Van P."/>
        </authorList>
    </citation>
    <scope>NUCLEOTIDE SEQUENCE</scope>
</reference>
<feature type="compositionally biased region" description="Polar residues" evidence="1">
    <location>
        <begin position="46"/>
        <end position="57"/>
    </location>
</feature>
<dbReference type="EMBL" id="OC003349">
    <property type="protein sequence ID" value="CAD7263178.1"/>
    <property type="molecule type" value="Genomic_DNA"/>
</dbReference>
<dbReference type="AlphaFoldDB" id="A0A7R9AZW4"/>
<feature type="region of interest" description="Disordered" evidence="1">
    <location>
        <begin position="311"/>
        <end position="332"/>
    </location>
</feature>
<protein>
    <submittedName>
        <fullName evidence="2">Uncharacterized protein</fullName>
    </submittedName>
</protein>
<feature type="region of interest" description="Disordered" evidence="1">
    <location>
        <begin position="43"/>
        <end position="78"/>
    </location>
</feature>
<sequence>MAFWKISYIMKYLYFEIDCFNQPLTDREPSLSGLPSASRAVVRDMATTQSESRQLQDPVSPGRPTRSSNGPRTRGKASLAQHETGVLANYAIEAGGKVESHFVKTILSTPDRDSNHDLPAIGSPVYCKCGALDSEVTEAGLFHNPLLKVYSSPIAYLMLTDSSELIAKSFEKLPDQIIRKSNVGLLDRAKYKDDENEVRHVCNLGAAVGDPFSVTNSKAGHCFVKQTFSHLSLGKKKRNRPTDGCIPITNSPNCEHTHKCCGYLNIPCPDCGQVKEQLAGIHTLYALSTNYANGIGIGKVDLEEVNPHLRGGRVENHLGKTTPSSPDRDLNLDIPVLSSRAKHD</sequence>
<evidence type="ECO:0000313" key="2">
    <source>
        <dbReference type="EMBL" id="CAD7263178.1"/>
    </source>
</evidence>
<organism evidence="2">
    <name type="scientific">Timema shepardi</name>
    <name type="common">Walking stick</name>
    <dbReference type="NCBI Taxonomy" id="629360"/>
    <lineage>
        <taxon>Eukaryota</taxon>
        <taxon>Metazoa</taxon>
        <taxon>Ecdysozoa</taxon>
        <taxon>Arthropoda</taxon>
        <taxon>Hexapoda</taxon>
        <taxon>Insecta</taxon>
        <taxon>Pterygota</taxon>
        <taxon>Neoptera</taxon>
        <taxon>Polyneoptera</taxon>
        <taxon>Phasmatodea</taxon>
        <taxon>Timematodea</taxon>
        <taxon>Timematoidea</taxon>
        <taxon>Timematidae</taxon>
        <taxon>Timema</taxon>
    </lineage>
</organism>